<evidence type="ECO:0000313" key="4">
    <source>
        <dbReference type="EMBL" id="SHI32756.1"/>
    </source>
</evidence>
<dbReference type="PANTHER" id="PTHR46580:SF2">
    <property type="entry name" value="MAM DOMAIN-CONTAINING PROTEIN"/>
    <property type="match status" value="1"/>
</dbReference>
<dbReference type="InterPro" id="IPR002909">
    <property type="entry name" value="IPT_dom"/>
</dbReference>
<evidence type="ECO:0000256" key="1">
    <source>
        <dbReference type="ARBA" id="ARBA00022729"/>
    </source>
</evidence>
<dbReference type="InterPro" id="IPR014756">
    <property type="entry name" value="Ig_E-set"/>
</dbReference>
<feature type="domain" description="IPT/TIG" evidence="3">
    <location>
        <begin position="1473"/>
        <end position="1550"/>
    </location>
</feature>
<feature type="domain" description="IPT/TIG" evidence="3">
    <location>
        <begin position="632"/>
        <end position="707"/>
    </location>
</feature>
<reference evidence="4 5" key="1">
    <citation type="submission" date="2016-11" db="EMBL/GenBank/DDBJ databases">
        <authorList>
            <person name="Jaros S."/>
            <person name="Januszkiewicz K."/>
            <person name="Wedrychowicz H."/>
        </authorList>
    </citation>
    <scope>NUCLEOTIDE SEQUENCE [LARGE SCALE GENOMIC DNA]</scope>
    <source>
        <strain evidence="4 5">DSM 21074</strain>
    </source>
</reference>
<dbReference type="CDD" id="cd00102">
    <property type="entry name" value="IPT"/>
    <property type="match status" value="4"/>
</dbReference>
<feature type="domain" description="IPT/TIG" evidence="3">
    <location>
        <begin position="2715"/>
        <end position="2797"/>
    </location>
</feature>
<evidence type="ECO:0000259" key="3">
    <source>
        <dbReference type="SMART" id="SM00429"/>
    </source>
</evidence>
<feature type="domain" description="IPT/TIG" evidence="3">
    <location>
        <begin position="1943"/>
        <end position="2019"/>
    </location>
</feature>
<feature type="chain" id="PRO_5012793611" description="IPT/TIG domain-containing protein" evidence="2">
    <location>
        <begin position="24"/>
        <end position="3238"/>
    </location>
</feature>
<dbReference type="InterPro" id="IPR013517">
    <property type="entry name" value="FG-GAP"/>
</dbReference>
<dbReference type="Proteomes" id="UP000184418">
    <property type="component" value="Unassembled WGS sequence"/>
</dbReference>
<dbReference type="STRING" id="1121955.SAMN02745146_0544"/>
<dbReference type="Gene3D" id="2.30.30.100">
    <property type="match status" value="6"/>
</dbReference>
<dbReference type="InterPro" id="IPR032812">
    <property type="entry name" value="SbsA_Ig"/>
</dbReference>
<keyword evidence="5" id="KW-1185">Reference proteome</keyword>
<feature type="domain" description="IPT/TIG" evidence="3">
    <location>
        <begin position="789"/>
        <end position="864"/>
    </location>
</feature>
<dbReference type="SMART" id="SM00429">
    <property type="entry name" value="IPT"/>
    <property type="match status" value="16"/>
</dbReference>
<organism evidence="4 5">
    <name type="scientific">Hymenobacter daecheongensis DSM 21074</name>
    <dbReference type="NCBI Taxonomy" id="1121955"/>
    <lineage>
        <taxon>Bacteria</taxon>
        <taxon>Pseudomonadati</taxon>
        <taxon>Bacteroidota</taxon>
        <taxon>Cytophagia</taxon>
        <taxon>Cytophagales</taxon>
        <taxon>Hymenobacteraceae</taxon>
        <taxon>Hymenobacter</taxon>
    </lineage>
</organism>
<gene>
    <name evidence="4" type="ORF">SAMN02745146_0544</name>
</gene>
<keyword evidence="1 2" id="KW-0732">Signal</keyword>
<dbReference type="Pfam" id="PF13517">
    <property type="entry name" value="FG-GAP_3"/>
    <property type="match status" value="10"/>
</dbReference>
<dbReference type="CDD" id="cd00603">
    <property type="entry name" value="IPT_PCSR"/>
    <property type="match status" value="1"/>
</dbReference>
<evidence type="ECO:0000256" key="2">
    <source>
        <dbReference type="SAM" id="SignalP"/>
    </source>
</evidence>
<feature type="domain" description="IPT/TIG" evidence="3">
    <location>
        <begin position="1708"/>
        <end position="1786"/>
    </location>
</feature>
<feature type="domain" description="IPT/TIG" evidence="3">
    <location>
        <begin position="2800"/>
        <end position="2884"/>
    </location>
</feature>
<dbReference type="Gene3D" id="2.130.10.130">
    <property type="entry name" value="Integrin alpha, N-terminal"/>
    <property type="match status" value="2"/>
</dbReference>
<feature type="domain" description="IPT/TIG" evidence="3">
    <location>
        <begin position="474"/>
        <end position="550"/>
    </location>
</feature>
<feature type="domain" description="IPT/TIG" evidence="3">
    <location>
        <begin position="551"/>
        <end position="631"/>
    </location>
</feature>
<feature type="domain" description="IPT/TIG" evidence="3">
    <location>
        <begin position="2636"/>
        <end position="2713"/>
    </location>
</feature>
<dbReference type="PANTHER" id="PTHR46580">
    <property type="entry name" value="SENSOR KINASE-RELATED"/>
    <property type="match status" value="1"/>
</dbReference>
<feature type="domain" description="IPT/TIG" evidence="3">
    <location>
        <begin position="709"/>
        <end position="788"/>
    </location>
</feature>
<feature type="domain" description="IPT/TIG" evidence="3">
    <location>
        <begin position="1391"/>
        <end position="1469"/>
    </location>
</feature>
<feature type="domain" description="IPT/TIG" evidence="3">
    <location>
        <begin position="1864"/>
        <end position="1942"/>
    </location>
</feature>
<dbReference type="NCBIfam" id="TIGR04183">
    <property type="entry name" value="Por_Secre_tail"/>
    <property type="match status" value="1"/>
</dbReference>
<dbReference type="EMBL" id="FQYN01000001">
    <property type="protein sequence ID" value="SHI32756.1"/>
    <property type="molecule type" value="Genomic_DNA"/>
</dbReference>
<dbReference type="InterPro" id="IPR028994">
    <property type="entry name" value="Integrin_alpha_N"/>
</dbReference>
<dbReference type="InterPro" id="IPR026444">
    <property type="entry name" value="Secre_tail"/>
</dbReference>
<evidence type="ECO:0000313" key="5">
    <source>
        <dbReference type="Proteomes" id="UP000184418"/>
    </source>
</evidence>
<accession>A0A1M6A8K1</accession>
<dbReference type="InterPro" id="IPR013783">
    <property type="entry name" value="Ig-like_fold"/>
</dbReference>
<feature type="domain" description="IPT/TIG" evidence="3">
    <location>
        <begin position="1551"/>
        <end position="1629"/>
    </location>
</feature>
<proteinExistence type="predicted"/>
<dbReference type="Gene3D" id="2.60.40.10">
    <property type="entry name" value="Immunoglobulins"/>
    <property type="match status" value="19"/>
</dbReference>
<dbReference type="Pfam" id="PF01833">
    <property type="entry name" value="TIG"/>
    <property type="match status" value="17"/>
</dbReference>
<sequence length="3238" mass="316997">MTPRFTSLLAGLCAALLPLLAAAQATVQSTTPAANATNVSRAATVQLTLNGTIAPGTMSNFRVFSAQRGGKLAGTYTRVNIGNRTMVFDPTTDFQAGEVVQAVIPSSVRSVFDPAVKRAYQFTTETAGGGTFSATGSSYATNAQPNDLAVADLDGDGDLDFATADAGYATLSVWLNSGTGSFPTAAPILVGSQPRAVKAADVDADGDLDLLAALASTGQVQVMLNDGTGAFTFGSLVTVGSAPNELAIGDFDADGDLDFAVANANSTFVSVALNTGSGTFGAAASPAVGAKPYGLAVGDVDNDGDLDLVTSNNLSNTATVLLNDDNGTFTAAASVGVGNGPWRVALADLDDDQDLDVVTANATGGSVSVRLNDGSGAFSGTTNLAIGGAPQQVAVGDFDGDADLDLAVADQTNSRVALRLNNGSGSFSGSATVAVDASPTAVALADVSGDGALDLLTPSYSGAKVSVRLNQIPAPIISSLTPNPAVVGGTVVLTGANFTGVTAVAVNGVSATYTVGSPTQISLTVPASATSGPVTVTTGYGTGSSAPLLIRPDISSFTPTSGSEGGGVAVITGTSFSGATAVRFNGTAASSYTVNSATQITATVPVGASSGTISVTTASGTGTSSGSFTVVPGVSAFSPSSGAVGTSVSLTGDDFLSATVVRFNGVSAAFTINSATSITATVPAGATTGLISVTSAVGTRSSTSSFVVTPGISSFTPLSGTAGTSVTITGTTFTGATSVKFGGTAAASFVVNSSTRITAVVASGTSSGTISVTTPSGTATSSTPFTLPPTLTSFSPASGVAGATFTLTGTNFIGATGVTFNGVTATFSTQSNTKITASVPATALSGPITVTSPAGSATSATSFVVIPALTASTPGSGVVGTVVTITGTNLTNLTGVSFNGTAATSFTLNSVTQLTVPVPAGATTGTVTATVSGTTASLTVPFQVRTATVVATTPAREALQQALSVRPAATFSQTQAGGAPAAGLNVYSAQRGGKRAGSLSGSGTFTSTFTPTLPFRAGERVQVTAPGAAGGVWQFRTAATGTGNTHVLTSTMPGLASTVGSTSGDIDNDGDLDLVVTSRDFGFRVLRNDGTGEFTYWQAPNSSGDCQNIRLADMNGDGYLDAVVGTGQVLVYLNNGTTGQLTYASACSISGGSNYGPLDVGDADGDGDLDVVAGNDDSASICYNDGTGTLTAVRVVGSPGDNDASLWVGPVLLRDVDNDGDLDLIRGEGANLVVYPNQGNGTMGTALFSTSVGGMIDALLGDDFDGDGDVDIVESNMNGATRLFANDGTGQLTLRSTINRTANSFFSWAAAGDVDADGDLDLITGFLDQNDVAVVLNDGTGLLTLRNYLTIGDASTGTLGDFDGDNDLDVMAYSYSNSSSPAARVFLNGRPPTITAFTPYGAVGATVTLTGTEFSNISGLTLNGTSVASYTRVSSTQVTFAVPAGATSGPISITTAWGTATTSSNFTVVVPGNTTVSGLSPASGPVGTSVTITGTAFTGASSVTFNGVSAAFTLNSTTQLTATVPATATTGPVVVTAAANAASSGISFTVTPEVSSFSPGSGIIGATVVLTGTGLTGATDVTFNSVSASFVVNSATQITATVPATAATGVLRVTTAGGAVSSSASFTVLPTLTSFTPTSGPEGTSVVVSGTGLTGTTGAAFNGTAVTTITAQSATSLTLLVPAGATTGPVSVTTAGGTATSSGSFTVSPTLTAFSPGSGPTGSSVTLTGTTLTGATDVTFNGVSAPFVVNSATQITAIVPATAVTGIIRVTTPGGSFSTSSSFTVLPTLSSFAPGSGAEGASVTISGTGLGGAMALSFNGTAASFTINSVSQLTAVVPAGATTGPISVTTAGGTATSSSSFTVTPTLTAFSPGSGPAGTSVTLTGTTLTGATAVTFGGVAASSFTVNSATSITAIVPTAAVSGVIRVTTPGGSYATTASFLVTPGMLAFSPASGPVGTSVTITGTALTGATAVQFNGISATYSVVNSTTITATVPGGSAPGPVTVTTPSGAGSSAASFVVTFPVTAVSPTRHALAVSRAADVGVSFTEPVASATAANVRVFSAQRGGRRGGSSSASGSTLNLNPTLDFQPGELVSVSVPAGVTSVGGAPATPHVHQFTAAAGPAPGGFGLLNTLSMGGSAQPIGTALADLDGDGDLDLATAALGLSQVLVQLNNGSAGFGAATAYATGNAPADVTAADVDNDGDLDLLTPNSIGSSSVSVLLNNGAGTFAAAAAVAVDSSPAHVVAADVNGDGWLDLLVPNASTSSPSVAIALNLGTGAGTFAAATTLASTGRPQSLAVADLDLDGDLDFALADRSNSLVRWALNDGTGSFAFSGGTVAVGSTPYAVALADLNADGRPDLATANNGAASLSVALATGAATFGTAGSVTVPASPYALSTGDVDGDGDLDLITAHNSSPGAVSVRLNNSSGTAFSGSGSLAVGNAPYGLALGDLDGNLTLDAVTADRSGPSVSVLLNVAPPTFAGFTPTSGPEGTLVTITGTNLTNTSTVRFNGTAATSFTAVSATQVTATVPAGATTGPVSLTALGNTVSSSGNFTVTPTITAFTPATGPAGTSVVISGTTLTGATSVRFNGVAAASFTVNSATQVTAVAPAGVTTGYLSLTTAAGSASSATVFGVPPTISSFTPGSAVAGTVFTLTGLNFTGATAVSFNGTAASSFTVLSDTQLQATLPVGTSSGPLSVTTLYGTGTSAASFTLLPSIFSFSPSSGPVATRVYLTGDGLTGISGAAGVKFNGTNAASYTVTSANALNAAVAINSTSGPITVVTSAGTLTSATSFTVTTGTPAISSLTATSGPVGTVFVVGGSGFLTTGPSAITGATVNGVAAAFVRTSLNAIQVTVPAGASGTGYVTLTNASGSSQSGQTFTVLDIFTGTLNQCLTTNSIQSTGGNTWQWLLAPNGQLVAALNDGGKALGTVYAEYTLNGTAVRNDARGVEYLDRNWHLVAQNGFTGSSVQVRFYGLNTELTRLVAANDNDGNDVNSVADLRLTQYVGNNENCDLADNTSPTSQRLLTPTATESIGGTSWFSVTASVADHFSEFYLNGGSSPLPVELTRFGATRKSARQVDVAWATASEKNSAGFLVERSADGRTFAAVSALVAGAGSSPAAHSYGWRDEAAPASLLYYRLRQVDLDGTVQFSPVAVVAGGAEAATQLLVYPNPAGGHATVQVTGPTGPAALVLLDALGRPVWRGMGPTLELPGLAAGVYTLRCQTPTETLTRKLVVE</sequence>
<dbReference type="Pfam" id="PF13205">
    <property type="entry name" value="Big_5"/>
    <property type="match status" value="2"/>
</dbReference>
<feature type="signal peptide" evidence="2">
    <location>
        <begin position="1"/>
        <end position="23"/>
    </location>
</feature>
<feature type="domain" description="IPT/TIG" evidence="3">
    <location>
        <begin position="2478"/>
        <end position="2557"/>
    </location>
</feature>
<name>A0A1M6A8K1_9BACT</name>
<dbReference type="SUPFAM" id="SSF69318">
    <property type="entry name" value="Integrin alpha N-terminal domain"/>
    <property type="match status" value="5"/>
</dbReference>
<dbReference type="SUPFAM" id="SSF81296">
    <property type="entry name" value="E set domains"/>
    <property type="match status" value="19"/>
</dbReference>
<feature type="domain" description="IPT/TIG" evidence="3">
    <location>
        <begin position="866"/>
        <end position="945"/>
    </location>
</feature>
<protein>
    <recommendedName>
        <fullName evidence="3">IPT/TIG domain-containing protein</fullName>
    </recommendedName>
</protein>